<accession>A0A7W9DYU8</accession>
<dbReference type="AlphaFoldDB" id="A0A7W9DYU8"/>
<name>A0A7W9DYU8_9SPHI</name>
<organism evidence="1 2">
    <name type="scientific">Pedobacter cryoconitis</name>
    <dbReference type="NCBI Taxonomy" id="188932"/>
    <lineage>
        <taxon>Bacteria</taxon>
        <taxon>Pseudomonadati</taxon>
        <taxon>Bacteroidota</taxon>
        <taxon>Sphingobacteriia</taxon>
        <taxon>Sphingobacteriales</taxon>
        <taxon>Sphingobacteriaceae</taxon>
        <taxon>Pedobacter</taxon>
    </lineage>
</organism>
<comment type="caution">
    <text evidence="1">The sequence shown here is derived from an EMBL/GenBank/DDBJ whole genome shotgun (WGS) entry which is preliminary data.</text>
</comment>
<dbReference type="Proteomes" id="UP000537204">
    <property type="component" value="Unassembled WGS sequence"/>
</dbReference>
<sequence length="58" mass="6750">MVAEERVICPSVLLLVEQVERKLLKQDEKIEVLFTYLSKFLEKEGKPGEEIGFKRKGK</sequence>
<evidence type="ECO:0000313" key="1">
    <source>
        <dbReference type="EMBL" id="MBB5634885.1"/>
    </source>
</evidence>
<proteinExistence type="predicted"/>
<reference evidence="1 2" key="1">
    <citation type="submission" date="2020-08" db="EMBL/GenBank/DDBJ databases">
        <title>Genomic Encyclopedia of Type Strains, Phase IV (KMG-V): Genome sequencing to study the core and pangenomes of soil and plant-associated prokaryotes.</title>
        <authorList>
            <person name="Whitman W."/>
        </authorList>
    </citation>
    <scope>NUCLEOTIDE SEQUENCE [LARGE SCALE GENOMIC DNA]</scope>
    <source>
        <strain evidence="1 2">S3M1</strain>
    </source>
</reference>
<evidence type="ECO:0000313" key="2">
    <source>
        <dbReference type="Proteomes" id="UP000537204"/>
    </source>
</evidence>
<protein>
    <submittedName>
        <fullName evidence="1">Uncharacterized protein</fullName>
    </submittedName>
</protein>
<dbReference type="EMBL" id="JACHCE010000001">
    <property type="protein sequence ID" value="MBB5634885.1"/>
    <property type="molecule type" value="Genomic_DNA"/>
</dbReference>
<gene>
    <name evidence="1" type="ORF">HDE68_000770</name>
</gene>
<dbReference type="RefSeq" id="WP_183879068.1">
    <property type="nucleotide sequence ID" value="NZ_JACHCE010000001.1"/>
</dbReference>